<dbReference type="InterPro" id="IPR028081">
    <property type="entry name" value="Leu-bd"/>
</dbReference>
<dbReference type="SUPFAM" id="SSF53822">
    <property type="entry name" value="Periplasmic binding protein-like I"/>
    <property type="match status" value="1"/>
</dbReference>
<name>A0A1H7N6C1_9HYPH</name>
<evidence type="ECO:0000313" key="6">
    <source>
        <dbReference type="EMBL" id="SEL18859.1"/>
    </source>
</evidence>
<dbReference type="Pfam" id="PF13458">
    <property type="entry name" value="Peripla_BP_6"/>
    <property type="match status" value="1"/>
</dbReference>
<proteinExistence type="inferred from homology"/>
<reference evidence="7" key="1">
    <citation type="submission" date="2016-10" db="EMBL/GenBank/DDBJ databases">
        <authorList>
            <person name="Varghese N."/>
            <person name="Submissions S."/>
        </authorList>
    </citation>
    <scope>NUCLEOTIDE SEQUENCE [LARGE SCALE GENOMIC DNA]</scope>
    <source>
        <strain evidence="7">LMG 26383,CCUG 61248,R- 45681</strain>
    </source>
</reference>
<dbReference type="PANTHER" id="PTHR30483:SF6">
    <property type="entry name" value="PERIPLASMIC BINDING PROTEIN OF ABC TRANSPORTER FOR NATURAL AMINO ACIDS"/>
    <property type="match status" value="1"/>
</dbReference>
<dbReference type="InterPro" id="IPR051010">
    <property type="entry name" value="BCAA_transport"/>
</dbReference>
<sequence>MQHRKSGYLGLMLAAAVAMPALAQQAPVKIGMVTTLSGPGGYLGQDIRDAFKLAIDMNGGKLGGAPVELVVEDDALKPGQGKQIAEKMLKTDGIKIMTGIVFSNVAGATVPDIVDAGALYVSPNAAPSNFAGKECNENYFVVSWQNDSLHESAGQHATNLGYKKAFILAPNYQAGKDALAGFKRLFKGEIVGEVYTRLDQTDFAPEMAQIRSANPDVVFQFHPGGLGIAFLRQYQQAGLLGKTPMVLAEPSLDATTLKAVGDAALGLSVTAHWNTDFDNAANKAFVEAFTKAYNRVPTYYASQGYDTALAIASALKATGGKADVPALRKALAKADFQSVRGAFKFGPNQHPVQDWYALKVEKGADGTPVLKTSGKVLSNHSDAYAKDCKL</sequence>
<evidence type="ECO:0000259" key="5">
    <source>
        <dbReference type="Pfam" id="PF13458"/>
    </source>
</evidence>
<dbReference type="EMBL" id="FOAN01000003">
    <property type="protein sequence ID" value="SEL18859.1"/>
    <property type="molecule type" value="Genomic_DNA"/>
</dbReference>
<dbReference type="Proteomes" id="UP000199664">
    <property type="component" value="Unassembled WGS sequence"/>
</dbReference>
<accession>A0A1H7N6C1</accession>
<dbReference type="CDD" id="cd06359">
    <property type="entry name" value="PBP1_Nba-like"/>
    <property type="match status" value="1"/>
</dbReference>
<keyword evidence="2 4" id="KW-0732">Signal</keyword>
<evidence type="ECO:0000256" key="3">
    <source>
        <dbReference type="ARBA" id="ARBA00022970"/>
    </source>
</evidence>
<evidence type="ECO:0000313" key="7">
    <source>
        <dbReference type="Proteomes" id="UP000199664"/>
    </source>
</evidence>
<dbReference type="AlphaFoldDB" id="A0A1H7N6C1"/>
<dbReference type="Gene3D" id="3.40.50.2300">
    <property type="match status" value="2"/>
</dbReference>
<feature type="chain" id="PRO_5011553795" evidence="4">
    <location>
        <begin position="24"/>
        <end position="390"/>
    </location>
</feature>
<organism evidence="6 7">
    <name type="scientific">Bosea lupini</name>
    <dbReference type="NCBI Taxonomy" id="1036779"/>
    <lineage>
        <taxon>Bacteria</taxon>
        <taxon>Pseudomonadati</taxon>
        <taxon>Pseudomonadota</taxon>
        <taxon>Alphaproteobacteria</taxon>
        <taxon>Hyphomicrobiales</taxon>
        <taxon>Boseaceae</taxon>
        <taxon>Bosea</taxon>
    </lineage>
</organism>
<evidence type="ECO:0000256" key="2">
    <source>
        <dbReference type="ARBA" id="ARBA00022729"/>
    </source>
</evidence>
<evidence type="ECO:0000256" key="1">
    <source>
        <dbReference type="ARBA" id="ARBA00010062"/>
    </source>
</evidence>
<keyword evidence="3" id="KW-0029">Amino-acid transport</keyword>
<keyword evidence="7" id="KW-1185">Reference proteome</keyword>
<gene>
    <name evidence="6" type="ORF">SAMN04515666_10326</name>
</gene>
<protein>
    <submittedName>
        <fullName evidence="6">Amino acid/amide ABC transporter substrate-binding protein, HAAT family</fullName>
    </submittedName>
</protein>
<feature type="signal peptide" evidence="4">
    <location>
        <begin position="1"/>
        <end position="23"/>
    </location>
</feature>
<dbReference type="PANTHER" id="PTHR30483">
    <property type="entry name" value="LEUCINE-SPECIFIC-BINDING PROTEIN"/>
    <property type="match status" value="1"/>
</dbReference>
<feature type="domain" description="Leucine-binding protein" evidence="5">
    <location>
        <begin position="27"/>
        <end position="363"/>
    </location>
</feature>
<dbReference type="STRING" id="1036779.SAMN04515666_10326"/>
<evidence type="ECO:0000256" key="4">
    <source>
        <dbReference type="SAM" id="SignalP"/>
    </source>
</evidence>
<dbReference type="OrthoDB" id="435355at2"/>
<keyword evidence="3" id="KW-0813">Transport</keyword>
<dbReference type="GO" id="GO:0006865">
    <property type="term" value="P:amino acid transport"/>
    <property type="evidence" value="ECO:0007669"/>
    <property type="project" value="UniProtKB-KW"/>
</dbReference>
<comment type="similarity">
    <text evidence="1">Belongs to the leucine-binding protein family.</text>
</comment>
<dbReference type="InterPro" id="IPR028082">
    <property type="entry name" value="Peripla_BP_I"/>
</dbReference>